<gene>
    <name evidence="2" type="ORF">H9761_17280</name>
</gene>
<organism evidence="2 3">
    <name type="scientific">Candidatus Eisenbergiella merdavium</name>
    <dbReference type="NCBI Taxonomy" id="2838551"/>
    <lineage>
        <taxon>Bacteria</taxon>
        <taxon>Bacillati</taxon>
        <taxon>Bacillota</taxon>
        <taxon>Clostridia</taxon>
        <taxon>Lachnospirales</taxon>
        <taxon>Lachnospiraceae</taxon>
        <taxon>Eisenbergiella</taxon>
    </lineage>
</organism>
<dbReference type="EMBL" id="DWWS01000065">
    <property type="protein sequence ID" value="HJC25424.1"/>
    <property type="molecule type" value="Genomic_DNA"/>
</dbReference>
<dbReference type="Proteomes" id="UP000823891">
    <property type="component" value="Unassembled WGS sequence"/>
</dbReference>
<accession>A0A9D2SQV6</accession>
<dbReference type="CDD" id="cd22345">
    <property type="entry name" value="PDDEXK_nuclease"/>
    <property type="match status" value="1"/>
</dbReference>
<dbReference type="Pfam" id="PF14511">
    <property type="entry name" value="RE_EcoO109I"/>
    <property type="match status" value="1"/>
</dbReference>
<dbReference type="AlphaFoldDB" id="A0A9D2SQV6"/>
<protein>
    <recommendedName>
        <fullName evidence="1">Type II restriction endonuclease EcoO109IR domain-containing protein</fullName>
    </recommendedName>
</protein>
<proteinExistence type="predicted"/>
<feature type="domain" description="Type II restriction endonuclease EcoO109IR" evidence="1">
    <location>
        <begin position="11"/>
        <end position="205"/>
    </location>
</feature>
<reference evidence="2" key="2">
    <citation type="submission" date="2021-04" db="EMBL/GenBank/DDBJ databases">
        <authorList>
            <person name="Gilroy R."/>
        </authorList>
    </citation>
    <scope>NUCLEOTIDE SEQUENCE</scope>
    <source>
        <strain evidence="2">USAMLcec2-132</strain>
    </source>
</reference>
<evidence type="ECO:0000313" key="2">
    <source>
        <dbReference type="EMBL" id="HJC25424.1"/>
    </source>
</evidence>
<dbReference type="SUPFAM" id="SSF52980">
    <property type="entry name" value="Restriction endonuclease-like"/>
    <property type="match status" value="1"/>
</dbReference>
<evidence type="ECO:0000313" key="3">
    <source>
        <dbReference type="Proteomes" id="UP000823891"/>
    </source>
</evidence>
<evidence type="ECO:0000259" key="1">
    <source>
        <dbReference type="Pfam" id="PF14511"/>
    </source>
</evidence>
<reference evidence="2" key="1">
    <citation type="journal article" date="2021" name="PeerJ">
        <title>Extensive microbial diversity within the chicken gut microbiome revealed by metagenomics and culture.</title>
        <authorList>
            <person name="Gilroy R."/>
            <person name="Ravi A."/>
            <person name="Getino M."/>
            <person name="Pursley I."/>
            <person name="Horton D.L."/>
            <person name="Alikhan N.F."/>
            <person name="Baker D."/>
            <person name="Gharbi K."/>
            <person name="Hall N."/>
            <person name="Watson M."/>
            <person name="Adriaenssens E.M."/>
            <person name="Foster-Nyarko E."/>
            <person name="Jarju S."/>
            <person name="Secka A."/>
            <person name="Antonio M."/>
            <person name="Oren A."/>
            <person name="Chaudhuri R.R."/>
            <person name="La Ragione R."/>
            <person name="Hildebrand F."/>
            <person name="Pallen M.J."/>
        </authorList>
    </citation>
    <scope>NUCLEOTIDE SEQUENCE</scope>
    <source>
        <strain evidence="2">USAMLcec2-132</strain>
    </source>
</reference>
<dbReference type="InterPro" id="IPR032793">
    <property type="entry name" value="RE_EcoO109IR"/>
</dbReference>
<name>A0A9D2SQV6_9FIRM</name>
<sequence length="259" mass="29773">MTRIQSVDQHELTKFINEHIAEFHDARLNALKKVKLEEILKKKNPYLFKAKNIQTCEELIRVLLDAFLSSQEETIFGEFLEKLAIFVCGKTRSGYKSGIPGVDLEIEEGNTRYIIAIKSGPKWSNKSSLSAMKEDFKKAKKTLRTQKSGINVVAINGCCYGRDTKPDKGDYFKYCGQEFWAFISGDEDFYLEIIEPLGHKAKQKNEAFQNEYAKLINRMTIDFSLKYCKSNGEIDWETIVRLNSQKKVKKSAVSKKKKV</sequence>
<comment type="caution">
    <text evidence="2">The sequence shown here is derived from an EMBL/GenBank/DDBJ whole genome shotgun (WGS) entry which is preliminary data.</text>
</comment>
<dbReference type="InterPro" id="IPR011335">
    <property type="entry name" value="Restrct_endonuc-II-like"/>
</dbReference>